<comment type="caution">
    <text evidence="16">The sequence shown here is derived from an EMBL/GenBank/DDBJ whole genome shotgun (WGS) entry which is preliminary data.</text>
</comment>
<dbReference type="Pfam" id="PF12704">
    <property type="entry name" value="MacB_PCD"/>
    <property type="match status" value="1"/>
</dbReference>
<dbReference type="Proteomes" id="UP000291078">
    <property type="component" value="Unassembled WGS sequence"/>
</dbReference>
<feature type="transmembrane region" description="Helical" evidence="14">
    <location>
        <begin position="617"/>
        <end position="639"/>
    </location>
</feature>
<dbReference type="EMBL" id="SGXM01000002">
    <property type="protein sequence ID" value="RZT39348.1"/>
    <property type="molecule type" value="Genomic_DNA"/>
</dbReference>
<keyword evidence="11" id="KW-0046">Antibiotic resistance</keyword>
<evidence type="ECO:0000313" key="16">
    <source>
        <dbReference type="EMBL" id="RZT39348.1"/>
    </source>
</evidence>
<evidence type="ECO:0000256" key="9">
    <source>
        <dbReference type="ARBA" id="ARBA00022989"/>
    </source>
</evidence>
<evidence type="ECO:0000256" key="10">
    <source>
        <dbReference type="ARBA" id="ARBA00023136"/>
    </source>
</evidence>
<feature type="transmembrane region" description="Helical" evidence="14">
    <location>
        <begin position="534"/>
        <end position="556"/>
    </location>
</feature>
<comment type="similarity">
    <text evidence="12">Belongs to the ABC transporter superfamily. Macrolide exporter (TC 3.A.1.122) family.</text>
</comment>
<proteinExistence type="inferred from homology"/>
<keyword evidence="5 14" id="KW-0812">Transmembrane</keyword>
<evidence type="ECO:0000256" key="1">
    <source>
        <dbReference type="ARBA" id="ARBA00004429"/>
    </source>
</evidence>
<dbReference type="GO" id="GO:0016887">
    <property type="term" value="F:ATP hydrolysis activity"/>
    <property type="evidence" value="ECO:0007669"/>
    <property type="project" value="InterPro"/>
</dbReference>
<dbReference type="AlphaFoldDB" id="A0A4Q7S1K8"/>
<evidence type="ECO:0000256" key="8">
    <source>
        <dbReference type="ARBA" id="ARBA00022967"/>
    </source>
</evidence>
<dbReference type="Pfam" id="PF00005">
    <property type="entry name" value="ABC_tran"/>
    <property type="match status" value="1"/>
</dbReference>
<dbReference type="PROSITE" id="PS50893">
    <property type="entry name" value="ABC_TRANSPORTER_2"/>
    <property type="match status" value="1"/>
</dbReference>
<dbReference type="GO" id="GO:0022857">
    <property type="term" value="F:transmembrane transporter activity"/>
    <property type="evidence" value="ECO:0007669"/>
    <property type="project" value="TreeGrafter"/>
</dbReference>
<keyword evidence="6" id="KW-0547">Nucleotide-binding</keyword>
<dbReference type="GO" id="GO:0005886">
    <property type="term" value="C:plasma membrane"/>
    <property type="evidence" value="ECO:0007669"/>
    <property type="project" value="UniProtKB-SubCell"/>
</dbReference>
<dbReference type="CDD" id="cd03255">
    <property type="entry name" value="ABC_MJ0796_LolCDE_FtsE"/>
    <property type="match status" value="1"/>
</dbReference>
<gene>
    <name evidence="16" type="ORF">EV147_2543</name>
</gene>
<sequence length="657" mass="69988">MSAATPLLSLRGLRKQYGGHDGAPATEVLRGVSLDIAAGEFVAIVGSSGSGKSTLMHLLGCLDRPTSGTYHVAGRDVAALGADELAWLRREAFGFVFQGYHLIATESARENVEIPALYAGTPAPERESRATALLERLGLGQRLDHRPGQLSGGQQQRVSIARALMNGGRIILADEPTGALDSHSSAEVMQLLVELADAGHTVILITHDRDIAARARRVIEIRDGQIIADTGTAPVSEAARRATHAWPPLFGARGHGGDRFTGLAGDLREALRAAWRVLWINPFRTGLTLLGIIIGVASVIVMLAAGSGSQFQVMKKMAVFGANKMYVAATPVTSRDRTGPLSLADVETMRELPNVEVAMPYLEGFVISRRGNVDHRTEVGGVTTDFEVALDWPLAEGVFFDAEDERTLAKVAIIGKRVRTALFEDGTDPVGQTILLDSVPFQVIGVLAEKGALAGNADEDDRVVVPYSTASARLFGTPYPTWVAVAIRRLQQARQTENAIIDAMAVQRGQRDVRVYNRAESIRASAETERTMTMMLGLIAAISLLVGGIGVMNVMLMTVRERTREIGIRMATGARQRDILRQFMTEAVVVSVIGGVAGMVGGVLVAVALRLAGIPAILSLTAIVGAFGCAVATGLVFGYMPARNAARLDPVQALNSD</sequence>
<dbReference type="InterPro" id="IPR027417">
    <property type="entry name" value="P-loop_NTPase"/>
</dbReference>
<evidence type="ECO:0000256" key="13">
    <source>
        <dbReference type="ARBA" id="ARBA00041199"/>
    </source>
</evidence>
<dbReference type="GO" id="GO:0005524">
    <property type="term" value="F:ATP binding"/>
    <property type="evidence" value="ECO:0007669"/>
    <property type="project" value="UniProtKB-KW"/>
</dbReference>
<dbReference type="PANTHER" id="PTHR30572">
    <property type="entry name" value="MEMBRANE COMPONENT OF TRANSPORTER-RELATED"/>
    <property type="match status" value="1"/>
</dbReference>
<evidence type="ECO:0000256" key="6">
    <source>
        <dbReference type="ARBA" id="ARBA00022741"/>
    </source>
</evidence>
<feature type="domain" description="ABC transporter" evidence="15">
    <location>
        <begin position="8"/>
        <end position="248"/>
    </location>
</feature>
<dbReference type="GO" id="GO:0098796">
    <property type="term" value="C:membrane protein complex"/>
    <property type="evidence" value="ECO:0007669"/>
    <property type="project" value="UniProtKB-ARBA"/>
</dbReference>
<evidence type="ECO:0000256" key="4">
    <source>
        <dbReference type="ARBA" id="ARBA00022519"/>
    </source>
</evidence>
<evidence type="ECO:0000256" key="2">
    <source>
        <dbReference type="ARBA" id="ARBA00022448"/>
    </source>
</evidence>
<dbReference type="InterPro" id="IPR003593">
    <property type="entry name" value="AAA+_ATPase"/>
</dbReference>
<evidence type="ECO:0000256" key="5">
    <source>
        <dbReference type="ARBA" id="ARBA00022692"/>
    </source>
</evidence>
<feature type="transmembrane region" description="Helical" evidence="14">
    <location>
        <begin position="286"/>
        <end position="306"/>
    </location>
</feature>
<dbReference type="PANTHER" id="PTHR30572:SF14">
    <property type="entry name" value="MACROLIDE EXPORT ATP-BINDING_PERMEASE PROTEIN MACB"/>
    <property type="match status" value="1"/>
</dbReference>
<keyword evidence="2" id="KW-0813">Transport</keyword>
<dbReference type="PROSITE" id="PS00211">
    <property type="entry name" value="ABC_TRANSPORTER_1"/>
    <property type="match status" value="1"/>
</dbReference>
<evidence type="ECO:0000256" key="7">
    <source>
        <dbReference type="ARBA" id="ARBA00022840"/>
    </source>
</evidence>
<organism evidence="16 17">
    <name type="scientific">Cupriavidus agavae</name>
    <dbReference type="NCBI Taxonomy" id="1001822"/>
    <lineage>
        <taxon>Bacteria</taxon>
        <taxon>Pseudomonadati</taxon>
        <taxon>Pseudomonadota</taxon>
        <taxon>Betaproteobacteria</taxon>
        <taxon>Burkholderiales</taxon>
        <taxon>Burkholderiaceae</taxon>
        <taxon>Cupriavidus</taxon>
    </lineage>
</organism>
<dbReference type="RefSeq" id="WP_130391523.1">
    <property type="nucleotide sequence ID" value="NZ_SGXM01000002.1"/>
</dbReference>
<keyword evidence="4" id="KW-0997">Cell inner membrane</keyword>
<name>A0A4Q7S1K8_9BURK</name>
<dbReference type="GO" id="GO:0046677">
    <property type="term" value="P:response to antibiotic"/>
    <property type="evidence" value="ECO:0007669"/>
    <property type="project" value="UniProtKB-KW"/>
</dbReference>
<keyword evidence="10 14" id="KW-0472">Membrane</keyword>
<evidence type="ECO:0000256" key="11">
    <source>
        <dbReference type="ARBA" id="ARBA00023251"/>
    </source>
</evidence>
<evidence type="ECO:0000256" key="14">
    <source>
        <dbReference type="SAM" id="Phobius"/>
    </source>
</evidence>
<feature type="transmembrane region" description="Helical" evidence="14">
    <location>
        <begin position="587"/>
        <end position="611"/>
    </location>
</feature>
<dbReference type="Gene3D" id="3.40.50.300">
    <property type="entry name" value="P-loop containing nucleotide triphosphate hydrolases"/>
    <property type="match status" value="1"/>
</dbReference>
<evidence type="ECO:0000256" key="12">
    <source>
        <dbReference type="ARBA" id="ARBA00038388"/>
    </source>
</evidence>
<dbReference type="Pfam" id="PF02687">
    <property type="entry name" value="FtsX"/>
    <property type="match status" value="1"/>
</dbReference>
<protein>
    <recommendedName>
        <fullName evidence="13">Pyoverdine export ATP-binding/permease protein PvdT</fullName>
    </recommendedName>
</protein>
<evidence type="ECO:0000259" key="15">
    <source>
        <dbReference type="PROSITE" id="PS50893"/>
    </source>
</evidence>
<keyword evidence="17" id="KW-1185">Reference proteome</keyword>
<keyword evidence="3" id="KW-1003">Cell membrane</keyword>
<dbReference type="OrthoDB" id="4814201at2"/>
<dbReference type="InterPro" id="IPR003439">
    <property type="entry name" value="ABC_transporter-like_ATP-bd"/>
</dbReference>
<comment type="subcellular location">
    <subcellularLocation>
        <location evidence="1">Cell inner membrane</location>
        <topology evidence="1">Multi-pass membrane protein</topology>
    </subcellularLocation>
</comment>
<dbReference type="InterPro" id="IPR017911">
    <property type="entry name" value="MacB-like_ATP-bd"/>
</dbReference>
<dbReference type="InterPro" id="IPR003838">
    <property type="entry name" value="ABC3_permease_C"/>
</dbReference>
<dbReference type="SUPFAM" id="SSF52540">
    <property type="entry name" value="P-loop containing nucleoside triphosphate hydrolases"/>
    <property type="match status" value="1"/>
</dbReference>
<dbReference type="InterPro" id="IPR050250">
    <property type="entry name" value="Macrolide_Exporter_MacB"/>
</dbReference>
<evidence type="ECO:0000313" key="17">
    <source>
        <dbReference type="Proteomes" id="UP000291078"/>
    </source>
</evidence>
<keyword evidence="8" id="KW-1278">Translocase</keyword>
<dbReference type="InterPro" id="IPR025857">
    <property type="entry name" value="MacB_PCD"/>
</dbReference>
<dbReference type="FunFam" id="3.40.50.300:FF:000032">
    <property type="entry name" value="Export ABC transporter ATP-binding protein"/>
    <property type="match status" value="1"/>
</dbReference>
<reference evidence="16 17" key="1">
    <citation type="journal article" date="2015" name="Stand. Genomic Sci.">
        <title>Genomic Encyclopedia of Bacterial and Archaeal Type Strains, Phase III: the genomes of soil and plant-associated and newly described type strains.</title>
        <authorList>
            <person name="Whitman W.B."/>
            <person name="Woyke T."/>
            <person name="Klenk H.P."/>
            <person name="Zhou Y."/>
            <person name="Lilburn T.G."/>
            <person name="Beck B.J."/>
            <person name="De Vos P."/>
            <person name="Vandamme P."/>
            <person name="Eisen J.A."/>
            <person name="Garrity G."/>
            <person name="Hugenholtz P."/>
            <person name="Kyrpides N.C."/>
        </authorList>
    </citation>
    <scope>NUCLEOTIDE SEQUENCE [LARGE SCALE GENOMIC DNA]</scope>
    <source>
        <strain evidence="16 17">ASC-9842</strain>
    </source>
</reference>
<dbReference type="SMART" id="SM00382">
    <property type="entry name" value="AAA"/>
    <property type="match status" value="1"/>
</dbReference>
<evidence type="ECO:0000256" key="3">
    <source>
        <dbReference type="ARBA" id="ARBA00022475"/>
    </source>
</evidence>
<keyword evidence="7 16" id="KW-0067">ATP-binding</keyword>
<dbReference type="InterPro" id="IPR017871">
    <property type="entry name" value="ABC_transporter-like_CS"/>
</dbReference>
<accession>A0A4Q7S1K8</accession>
<keyword evidence="9 14" id="KW-1133">Transmembrane helix</keyword>